<keyword evidence="2" id="KW-1185">Reference proteome</keyword>
<accession>A0A841L3G4</accession>
<evidence type="ECO:0000313" key="1">
    <source>
        <dbReference type="EMBL" id="MBB6216929.1"/>
    </source>
</evidence>
<reference evidence="1 2" key="1">
    <citation type="submission" date="2020-08" db="EMBL/GenBank/DDBJ databases">
        <title>Genomic Encyclopedia of Type Strains, Phase IV (KMG-IV): sequencing the most valuable type-strain genomes for metagenomic binning, comparative biology and taxonomic classification.</title>
        <authorList>
            <person name="Goeker M."/>
        </authorList>
    </citation>
    <scope>NUCLEOTIDE SEQUENCE [LARGE SCALE GENOMIC DNA]</scope>
    <source>
        <strain evidence="1 2">DSM 103526</strain>
    </source>
</reference>
<dbReference type="Proteomes" id="UP000579281">
    <property type="component" value="Unassembled WGS sequence"/>
</dbReference>
<evidence type="ECO:0000313" key="2">
    <source>
        <dbReference type="Proteomes" id="UP000579281"/>
    </source>
</evidence>
<comment type="caution">
    <text evidence="1">The sequence shown here is derived from an EMBL/GenBank/DDBJ whole genome shotgun (WGS) entry which is preliminary data.</text>
</comment>
<dbReference type="AlphaFoldDB" id="A0A841L3G4"/>
<protein>
    <submittedName>
        <fullName evidence="1">Uncharacterized protein</fullName>
    </submittedName>
</protein>
<dbReference type="EMBL" id="JACHEN010000018">
    <property type="protein sequence ID" value="MBB6216929.1"/>
    <property type="molecule type" value="Genomic_DNA"/>
</dbReference>
<sequence length="88" mass="10400">MCFSHLPIYIHIPQELAPLLYKKSRLPGFIGPVPPPLWIRDKSRYEIVKIDIEIDYKECLSSCQYYFIILIVFSFDPQDILGRKEGFH</sequence>
<organism evidence="1 2">
    <name type="scientific">Anaerosolibacter carboniphilus</name>
    <dbReference type="NCBI Taxonomy" id="1417629"/>
    <lineage>
        <taxon>Bacteria</taxon>
        <taxon>Bacillati</taxon>
        <taxon>Bacillota</taxon>
        <taxon>Clostridia</taxon>
        <taxon>Peptostreptococcales</taxon>
        <taxon>Thermotaleaceae</taxon>
        <taxon>Anaerosolibacter</taxon>
    </lineage>
</organism>
<gene>
    <name evidence="1" type="ORF">HNQ80_003034</name>
</gene>
<name>A0A841L3G4_9FIRM</name>
<proteinExistence type="predicted"/>